<organism evidence="2 3">
    <name type="scientific">Marilutibacter maris</name>
    <dbReference type="NCBI Taxonomy" id="1605891"/>
    <lineage>
        <taxon>Bacteria</taxon>
        <taxon>Pseudomonadati</taxon>
        <taxon>Pseudomonadota</taxon>
        <taxon>Gammaproteobacteria</taxon>
        <taxon>Lysobacterales</taxon>
        <taxon>Lysobacteraceae</taxon>
        <taxon>Marilutibacter</taxon>
    </lineage>
</organism>
<evidence type="ECO:0000313" key="3">
    <source>
        <dbReference type="Proteomes" id="UP000320431"/>
    </source>
</evidence>
<proteinExistence type="predicted"/>
<dbReference type="InterPro" id="IPR032710">
    <property type="entry name" value="NTF2-like_dom_sf"/>
</dbReference>
<dbReference type="InterPro" id="IPR027843">
    <property type="entry name" value="DUF4440"/>
</dbReference>
<feature type="domain" description="DUF4440" evidence="1">
    <location>
        <begin position="46"/>
        <end position="158"/>
    </location>
</feature>
<gene>
    <name evidence="2" type="ORF">FKV24_008145</name>
</gene>
<dbReference type="EMBL" id="VICD02000129">
    <property type="protein sequence ID" value="KAB8191032.1"/>
    <property type="molecule type" value="Genomic_DNA"/>
</dbReference>
<dbReference type="SUPFAM" id="SSF54427">
    <property type="entry name" value="NTF2-like"/>
    <property type="match status" value="1"/>
</dbReference>
<dbReference type="AlphaFoldDB" id="A0A508AU10"/>
<dbReference type="Pfam" id="PF14534">
    <property type="entry name" value="DUF4440"/>
    <property type="match status" value="1"/>
</dbReference>
<dbReference type="PROSITE" id="PS51257">
    <property type="entry name" value="PROKAR_LIPOPROTEIN"/>
    <property type="match status" value="1"/>
</dbReference>
<protein>
    <submittedName>
        <fullName evidence="2">DUF4440 domain-containing protein</fullName>
    </submittedName>
</protein>
<reference evidence="2 3" key="1">
    <citation type="submission" date="2019-10" db="EMBL/GenBank/DDBJ databases">
        <title>Lysobacter alkalisoli sp. nov., isolated from saline-alkaline soil.</title>
        <authorList>
            <person name="Sun J.-Q."/>
        </authorList>
    </citation>
    <scope>NUCLEOTIDE SEQUENCE [LARGE SCALE GENOMIC DNA]</scope>
    <source>
        <strain evidence="2 3">KCTC 42381</strain>
    </source>
</reference>
<accession>A0A508AU10</accession>
<evidence type="ECO:0000313" key="2">
    <source>
        <dbReference type="EMBL" id="KAB8191032.1"/>
    </source>
</evidence>
<name>A0A508AU10_9GAMM</name>
<evidence type="ECO:0000259" key="1">
    <source>
        <dbReference type="Pfam" id="PF14534"/>
    </source>
</evidence>
<sequence>MRSGAQRMHRIPAMILLASCACAAQAQDAGGEDLYRSLKAHDAEFFERGFNRCDLDYLADAVHPQLRFYHDQGGFQDYDAFLDNTRRYICADPARKPIRKVDPDSLAAFPLYDDGVLYAAIHSGVHHFHMREPGRPDTPTSSARFTHVYVRKDGRWLLKEVLSYDHQAPGHASGN</sequence>
<comment type="caution">
    <text evidence="2">The sequence shown here is derived from an EMBL/GenBank/DDBJ whole genome shotgun (WGS) entry which is preliminary data.</text>
</comment>
<dbReference type="Proteomes" id="UP000320431">
    <property type="component" value="Unassembled WGS sequence"/>
</dbReference>
<dbReference type="Gene3D" id="3.10.450.50">
    <property type="match status" value="1"/>
</dbReference>